<evidence type="ECO:0000313" key="4">
    <source>
        <dbReference type="EMBL" id="KAK6354963.1"/>
    </source>
</evidence>
<dbReference type="GO" id="GO:0000009">
    <property type="term" value="F:alpha-1,6-mannosyltransferase activity"/>
    <property type="evidence" value="ECO:0007669"/>
    <property type="project" value="InterPro"/>
</dbReference>
<dbReference type="GO" id="GO:0000136">
    <property type="term" value="C:mannan polymerase complex"/>
    <property type="evidence" value="ECO:0007669"/>
    <property type="project" value="TreeGrafter"/>
</dbReference>
<sequence>MMSVLALLLIGILDRWISGPAVTLREYKEASYINEFDPNYDVSKVLGPIPTKPKSADGNSTSAIDPQATPKSPNPNIRKISFSEEGYSRNITTHPMIRGTQIPKRIWQKWKNRIDSRNIWIQQDYIRDGWFTWRALNPTYEYSVFSDADAEAFVRKEYAYRPDIVKVFVELQQRIISFDLLRYLVIYRYGGIYNDMDTQCRVPIDDWFKKYNNYGIAIGTEAALRHDGEHDVEWQLNFYQLTGRIQFLQWTVMARAGHPAINRTIEALISRIYEDTEEDGYKMYEIGDLFYESGEILNVSGPGLYTREMRKYINDVEQRIVDDDEIANITDIKQYGDLLLLPVNKWAPEQSHSDAGRESTSLLRHFWKGTWR</sequence>
<evidence type="ECO:0000256" key="2">
    <source>
        <dbReference type="SAM" id="MobiDB-lite"/>
    </source>
</evidence>
<dbReference type="EMBL" id="JAVHNQ010000002">
    <property type="protein sequence ID" value="KAK6354963.1"/>
    <property type="molecule type" value="Genomic_DNA"/>
</dbReference>
<evidence type="ECO:0000313" key="5">
    <source>
        <dbReference type="Proteomes" id="UP001375240"/>
    </source>
</evidence>
<name>A0AAV9V5D1_9PEZI</name>
<dbReference type="InterPro" id="IPR029044">
    <property type="entry name" value="Nucleotide-diphossugar_trans"/>
</dbReference>
<evidence type="ECO:0000256" key="3">
    <source>
        <dbReference type="SAM" id="SignalP"/>
    </source>
</evidence>
<dbReference type="InterPro" id="IPR039367">
    <property type="entry name" value="Och1-like"/>
</dbReference>
<dbReference type="PANTHER" id="PTHR31834:SF9">
    <property type="entry name" value="INITIATION-SPECIFIC ALPHA-1,6-MANNOSYLTRANSFERASE"/>
    <property type="match status" value="1"/>
</dbReference>
<feature type="signal peptide" evidence="3">
    <location>
        <begin position="1"/>
        <end position="19"/>
    </location>
</feature>
<evidence type="ECO:0000256" key="1">
    <source>
        <dbReference type="ARBA" id="ARBA00009003"/>
    </source>
</evidence>
<dbReference type="Gene3D" id="3.90.550.20">
    <property type="match status" value="1"/>
</dbReference>
<reference evidence="4 5" key="1">
    <citation type="submission" date="2019-10" db="EMBL/GenBank/DDBJ databases">
        <authorList>
            <person name="Palmer J.M."/>
        </authorList>
    </citation>
    <scope>NUCLEOTIDE SEQUENCE [LARGE SCALE GENOMIC DNA]</scope>
    <source>
        <strain evidence="4 5">TWF696</strain>
    </source>
</reference>
<dbReference type="AlphaFoldDB" id="A0AAV9V5D1"/>
<feature type="compositionally biased region" description="Polar residues" evidence="2">
    <location>
        <begin position="57"/>
        <end position="75"/>
    </location>
</feature>
<feature type="chain" id="PRO_5043350839" description="Initiation-specific alpha-1,6-mannosyltransferase" evidence="3">
    <location>
        <begin position="20"/>
        <end position="372"/>
    </location>
</feature>
<evidence type="ECO:0008006" key="6">
    <source>
        <dbReference type="Google" id="ProtNLM"/>
    </source>
</evidence>
<dbReference type="GO" id="GO:0006487">
    <property type="term" value="P:protein N-linked glycosylation"/>
    <property type="evidence" value="ECO:0007669"/>
    <property type="project" value="TreeGrafter"/>
</dbReference>
<keyword evidence="3" id="KW-0732">Signal</keyword>
<comment type="similarity">
    <text evidence="1">Belongs to the glycosyltransferase 32 family.</text>
</comment>
<dbReference type="SUPFAM" id="SSF53448">
    <property type="entry name" value="Nucleotide-diphospho-sugar transferases"/>
    <property type="match status" value="1"/>
</dbReference>
<protein>
    <recommendedName>
        <fullName evidence="6">Initiation-specific alpha-1,6-mannosyltransferase</fullName>
    </recommendedName>
</protein>
<keyword evidence="5" id="KW-1185">Reference proteome</keyword>
<feature type="region of interest" description="Disordered" evidence="2">
    <location>
        <begin position="51"/>
        <end position="77"/>
    </location>
</feature>
<dbReference type="InterPro" id="IPR007577">
    <property type="entry name" value="GlycoTrfase_DXD_sugar-bd_CS"/>
</dbReference>
<dbReference type="Proteomes" id="UP001375240">
    <property type="component" value="Unassembled WGS sequence"/>
</dbReference>
<organism evidence="4 5">
    <name type="scientific">Orbilia brochopaga</name>
    <dbReference type="NCBI Taxonomy" id="3140254"/>
    <lineage>
        <taxon>Eukaryota</taxon>
        <taxon>Fungi</taxon>
        <taxon>Dikarya</taxon>
        <taxon>Ascomycota</taxon>
        <taxon>Pezizomycotina</taxon>
        <taxon>Orbiliomycetes</taxon>
        <taxon>Orbiliales</taxon>
        <taxon>Orbiliaceae</taxon>
        <taxon>Orbilia</taxon>
    </lineage>
</organism>
<comment type="caution">
    <text evidence="4">The sequence shown here is derived from an EMBL/GenBank/DDBJ whole genome shotgun (WGS) entry which is preliminary data.</text>
</comment>
<proteinExistence type="inferred from homology"/>
<dbReference type="PANTHER" id="PTHR31834">
    <property type="entry name" value="INITIATION-SPECIFIC ALPHA-1,6-MANNOSYLTRANSFERASE"/>
    <property type="match status" value="1"/>
</dbReference>
<accession>A0AAV9V5D1</accession>
<gene>
    <name evidence="4" type="ORF">TWF696_004091</name>
</gene>
<dbReference type="Pfam" id="PF04488">
    <property type="entry name" value="Gly_transf_sug"/>
    <property type="match status" value="1"/>
</dbReference>